<keyword evidence="4" id="KW-1185">Reference proteome</keyword>
<dbReference type="SUPFAM" id="SSF51430">
    <property type="entry name" value="NAD(P)-linked oxidoreductase"/>
    <property type="match status" value="1"/>
</dbReference>
<reference evidence="3 4" key="1">
    <citation type="journal article" date="2022" name="ISME Commun">
        <title>Vulcanimicrobium alpinus gen. nov. sp. nov., the first cultivated representative of the candidate phylum 'Eremiobacterota', is a metabolically versatile aerobic anoxygenic phototroph.</title>
        <authorList>
            <person name="Yabe S."/>
            <person name="Muto K."/>
            <person name="Abe K."/>
            <person name="Yokota A."/>
            <person name="Staudigel H."/>
            <person name="Tebo B.M."/>
        </authorList>
    </citation>
    <scope>NUCLEOTIDE SEQUENCE [LARGE SCALE GENOMIC DNA]</scope>
    <source>
        <strain evidence="3 4">WC8-2</strain>
    </source>
</reference>
<evidence type="ECO:0000313" key="3">
    <source>
        <dbReference type="EMBL" id="BDE05856.1"/>
    </source>
</evidence>
<dbReference type="PANTHER" id="PTHR43364">
    <property type="entry name" value="NADH-SPECIFIC METHYLGLYOXAL REDUCTASE-RELATED"/>
    <property type="match status" value="1"/>
</dbReference>
<dbReference type="InterPro" id="IPR050523">
    <property type="entry name" value="AKR_Detox_Biosynth"/>
</dbReference>
<dbReference type="EMBL" id="AP025523">
    <property type="protein sequence ID" value="BDE05856.1"/>
    <property type="molecule type" value="Genomic_DNA"/>
</dbReference>
<organism evidence="3 4">
    <name type="scientific">Vulcanimicrobium alpinum</name>
    <dbReference type="NCBI Taxonomy" id="3016050"/>
    <lineage>
        <taxon>Bacteria</taxon>
        <taxon>Bacillati</taxon>
        <taxon>Vulcanimicrobiota</taxon>
        <taxon>Vulcanimicrobiia</taxon>
        <taxon>Vulcanimicrobiales</taxon>
        <taxon>Vulcanimicrobiaceae</taxon>
        <taxon>Vulcanimicrobium</taxon>
    </lineage>
</organism>
<dbReference type="KEGG" id="vab:WPS_11320"/>
<dbReference type="RefSeq" id="WP_317996871.1">
    <property type="nucleotide sequence ID" value="NZ_AP025523.1"/>
</dbReference>
<name>A0AAN1XWJ8_UNVUL</name>
<evidence type="ECO:0000256" key="1">
    <source>
        <dbReference type="ARBA" id="ARBA00023002"/>
    </source>
</evidence>
<dbReference type="GO" id="GO:0005829">
    <property type="term" value="C:cytosol"/>
    <property type="evidence" value="ECO:0007669"/>
    <property type="project" value="TreeGrafter"/>
</dbReference>
<dbReference type="InterPro" id="IPR036812">
    <property type="entry name" value="NAD(P)_OxRdtase_dom_sf"/>
</dbReference>
<proteinExistence type="predicted"/>
<dbReference type="PANTHER" id="PTHR43364:SF4">
    <property type="entry name" value="NAD(P)-LINKED OXIDOREDUCTASE SUPERFAMILY PROTEIN"/>
    <property type="match status" value="1"/>
</dbReference>
<protein>
    <submittedName>
        <fullName evidence="3">Oxidoreductase</fullName>
    </submittedName>
</protein>
<feature type="domain" description="NADP-dependent oxidoreductase" evidence="2">
    <location>
        <begin position="15"/>
        <end position="319"/>
    </location>
</feature>
<accession>A0AAN1XWJ8</accession>
<dbReference type="Pfam" id="PF00248">
    <property type="entry name" value="Aldo_ket_red"/>
    <property type="match status" value="1"/>
</dbReference>
<evidence type="ECO:0000259" key="2">
    <source>
        <dbReference type="Pfam" id="PF00248"/>
    </source>
</evidence>
<dbReference type="FunFam" id="3.20.20.100:FF:000004">
    <property type="entry name" value="Oxidoreductase, aldo/keto reductase"/>
    <property type="match status" value="1"/>
</dbReference>
<sequence length="332" mass="36963">MHTVRLGRTGLKISEICLGTMTFGLQTDREEAFGIMDVAAEAGIDFIDVADVYPVGGTLETVGRTEEIVGAWLAGKRDRFVVATKAYNPMGPGPNDTGLSRRHVIAACDASLRRLQTDYIDLYYTHRWDAQTPIDETLGALDDLRRAGKIRYAGCSNIAAWQMMEALWTADRAGTVRYDAVQPRYNLLYRAIENELLPAAREYGVGSVVFNPLAGGMLTGKYKRGEAPRQGTRFALGTAAALYQARYWQDEQIDVVTRLAADLASRGKSITHVALKWVLEQPYVTAAIVGASRAEQLRDSLRALDLTLDERDRRACDDAWYALPRRRPEDER</sequence>
<evidence type="ECO:0000313" key="4">
    <source>
        <dbReference type="Proteomes" id="UP001317532"/>
    </source>
</evidence>
<dbReference type="GO" id="GO:0016491">
    <property type="term" value="F:oxidoreductase activity"/>
    <property type="evidence" value="ECO:0007669"/>
    <property type="project" value="UniProtKB-KW"/>
</dbReference>
<gene>
    <name evidence="3" type="primary">mocA</name>
    <name evidence="3" type="ORF">WPS_11320</name>
</gene>
<dbReference type="AlphaFoldDB" id="A0AAN1XWJ8"/>
<dbReference type="InterPro" id="IPR023210">
    <property type="entry name" value="NADP_OxRdtase_dom"/>
</dbReference>
<dbReference type="Proteomes" id="UP001317532">
    <property type="component" value="Chromosome"/>
</dbReference>
<dbReference type="Gene3D" id="3.20.20.100">
    <property type="entry name" value="NADP-dependent oxidoreductase domain"/>
    <property type="match status" value="1"/>
</dbReference>
<keyword evidence="1" id="KW-0560">Oxidoreductase</keyword>